<organism evidence="2 3">
    <name type="scientific">Pleurodeles waltl</name>
    <name type="common">Iberian ribbed newt</name>
    <dbReference type="NCBI Taxonomy" id="8319"/>
    <lineage>
        <taxon>Eukaryota</taxon>
        <taxon>Metazoa</taxon>
        <taxon>Chordata</taxon>
        <taxon>Craniata</taxon>
        <taxon>Vertebrata</taxon>
        <taxon>Euteleostomi</taxon>
        <taxon>Amphibia</taxon>
        <taxon>Batrachia</taxon>
        <taxon>Caudata</taxon>
        <taxon>Salamandroidea</taxon>
        <taxon>Salamandridae</taxon>
        <taxon>Pleurodelinae</taxon>
        <taxon>Pleurodeles</taxon>
    </lineage>
</organism>
<evidence type="ECO:0000256" key="1">
    <source>
        <dbReference type="SAM" id="MobiDB-lite"/>
    </source>
</evidence>
<dbReference type="Proteomes" id="UP001066276">
    <property type="component" value="Chromosome 9"/>
</dbReference>
<feature type="compositionally biased region" description="Basic and acidic residues" evidence="1">
    <location>
        <begin position="48"/>
        <end position="59"/>
    </location>
</feature>
<dbReference type="AlphaFoldDB" id="A0AAV7MHY4"/>
<proteinExistence type="predicted"/>
<comment type="caution">
    <text evidence="2">The sequence shown here is derived from an EMBL/GenBank/DDBJ whole genome shotgun (WGS) entry which is preliminary data.</text>
</comment>
<evidence type="ECO:0000313" key="2">
    <source>
        <dbReference type="EMBL" id="KAJ1103401.1"/>
    </source>
</evidence>
<sequence length="82" mass="9738">MTRPSSTPGAPSCPEYVTQTLFHRHPIRERLQSKEGILNPYRDVLDDGRQRQHQRKWDIARLTSRGARWKPQQQTVCRTKRQ</sequence>
<accession>A0AAV7MHY4</accession>
<name>A0AAV7MHY4_PLEWA</name>
<feature type="compositionally biased region" description="Polar residues" evidence="1">
    <location>
        <begin position="71"/>
        <end position="82"/>
    </location>
</feature>
<reference evidence="2" key="1">
    <citation type="journal article" date="2022" name="bioRxiv">
        <title>Sequencing and chromosome-scale assembly of the giantPleurodeles waltlgenome.</title>
        <authorList>
            <person name="Brown T."/>
            <person name="Elewa A."/>
            <person name="Iarovenko S."/>
            <person name="Subramanian E."/>
            <person name="Araus A.J."/>
            <person name="Petzold A."/>
            <person name="Susuki M."/>
            <person name="Suzuki K.-i.T."/>
            <person name="Hayashi T."/>
            <person name="Toyoda A."/>
            <person name="Oliveira C."/>
            <person name="Osipova E."/>
            <person name="Leigh N.D."/>
            <person name="Simon A."/>
            <person name="Yun M.H."/>
        </authorList>
    </citation>
    <scope>NUCLEOTIDE SEQUENCE</scope>
    <source>
        <strain evidence="2">20211129_DDA</strain>
        <tissue evidence="2">Liver</tissue>
    </source>
</reference>
<gene>
    <name evidence="2" type="ORF">NDU88_000825</name>
</gene>
<keyword evidence="3" id="KW-1185">Reference proteome</keyword>
<protein>
    <submittedName>
        <fullName evidence="2">Uncharacterized protein</fullName>
    </submittedName>
</protein>
<feature type="region of interest" description="Disordered" evidence="1">
    <location>
        <begin position="48"/>
        <end position="82"/>
    </location>
</feature>
<evidence type="ECO:0000313" key="3">
    <source>
        <dbReference type="Proteomes" id="UP001066276"/>
    </source>
</evidence>
<dbReference type="EMBL" id="JANPWB010000013">
    <property type="protein sequence ID" value="KAJ1103401.1"/>
    <property type="molecule type" value="Genomic_DNA"/>
</dbReference>